<sequence>MATRFIAGYDNGPMNRELPPARLRRTCDPRTFSFSTTDDLAPLTDIVGQERAIEALWLGLSLHDPQHRYNIYVSGEPGLGKTSAVSRLLEQVSRTRPVPPDICYVHNFRVPHMPHYLLLPAGRGRELRQDMERCIEFVAHELPRVLESDEFKTRTKKERDRISHERDEEFHELEAKAAQLGFALQRTPLGINTIPLKGDGTPYSQEEYASLPEADRAEIRRRQEELQGLIRDTFQRLAKLDETWQEAQHLLTKQAVEFLVEPRFAQLREKYSGIERVPTFLAEVKADILENVEQFQTANKKPPPMVPIPLPEGGDRFLRYRVNVVVDRSGSEGAPVVVEGNATYTNLFGTIERRVQFGAVTTDFTQIRGGALHRANGGYLVLTATNLLRAALSWDALKIALKAGEIRIEDPAQMLGFASTEGLRPEPIPLDVKVLLVGSPYLYHLLHHYDEDFRKLFGIRADFDTVMPWSDASVQALARFVRMCRDENPAVLPFDPSGVARLVEHAAELASDQAKLVTRFGTLASLVAEASFWAREAGASAVDANHVRQAIAKGKYRHSLLAEKVREWIRRGKLIVNVQGVAVGQVNGLAVLDLGDFAFGKPTRITANVFTAKSGVVDIEREAELGGKLHTKGVMILKGYLAAQFGQREALTLGASLALEQSYSGVEGDSASAAELFALLSALSGVAARQGVAVTGAIDQKGRMQAIGGVNEKVEGHYLVCRELGLTGDQGVILPAANVDELMLPEDVVQAVAAGEFHLWSCATVEEGVEILFGIPAGEVGPDGTYPEGTLYHRVAQRLAEIRASLRAEKEEKSD</sequence>
<dbReference type="Gene3D" id="3.40.50.300">
    <property type="entry name" value="P-loop containing nucleotide triphosphate hydrolases"/>
    <property type="match status" value="2"/>
</dbReference>
<dbReference type="EC" id="3.4.21.53" evidence="2"/>
<dbReference type="EMBL" id="LS483254">
    <property type="protein sequence ID" value="SQD92436.1"/>
    <property type="molecule type" value="Genomic_DNA"/>
</dbReference>
<dbReference type="InterPro" id="IPR027417">
    <property type="entry name" value="P-loop_NTPase"/>
</dbReference>
<evidence type="ECO:0000313" key="5">
    <source>
        <dbReference type="Proteomes" id="UP000249818"/>
    </source>
</evidence>
<keyword evidence="2" id="KW-0720">Serine protease</keyword>
<dbReference type="Pfam" id="PF20436">
    <property type="entry name" value="LonB_AAA-LID"/>
    <property type="match status" value="1"/>
</dbReference>
<dbReference type="GO" id="GO:0005524">
    <property type="term" value="F:ATP binding"/>
    <property type="evidence" value="ECO:0007669"/>
    <property type="project" value="InterPro"/>
</dbReference>
<dbReference type="InterPro" id="IPR041699">
    <property type="entry name" value="AAA_32"/>
</dbReference>
<dbReference type="PROSITE" id="PS51786">
    <property type="entry name" value="LON_PROTEOLYTIC"/>
    <property type="match status" value="1"/>
</dbReference>
<comment type="similarity">
    <text evidence="2">Belongs to the peptidase S16 family.</text>
</comment>
<evidence type="ECO:0000256" key="1">
    <source>
        <dbReference type="ARBA" id="ARBA00022670"/>
    </source>
</evidence>
<dbReference type="PANTHER" id="PTHR10046">
    <property type="entry name" value="ATP DEPENDENT LON PROTEASE FAMILY MEMBER"/>
    <property type="match status" value="1"/>
</dbReference>
<protein>
    <recommendedName>
        <fullName evidence="2">endopeptidase La</fullName>
        <ecNumber evidence="2">3.4.21.53</ecNumber>
    </recommendedName>
</protein>
<proteinExistence type="inferred from homology"/>
<dbReference type="GO" id="GO:0030163">
    <property type="term" value="P:protein catabolic process"/>
    <property type="evidence" value="ECO:0007669"/>
    <property type="project" value="InterPro"/>
</dbReference>
<dbReference type="SUPFAM" id="SSF54211">
    <property type="entry name" value="Ribosomal protein S5 domain 2-like"/>
    <property type="match status" value="1"/>
</dbReference>
<evidence type="ECO:0000313" key="4">
    <source>
        <dbReference type="EMBL" id="SQD92436.1"/>
    </source>
</evidence>
<dbReference type="Gene3D" id="1.10.8.60">
    <property type="match status" value="1"/>
</dbReference>
<dbReference type="AlphaFoldDB" id="A0A2X3KY33"/>
<dbReference type="InterPro" id="IPR046843">
    <property type="entry name" value="LonB_AAA-LID"/>
</dbReference>
<dbReference type="InterPro" id="IPR014721">
    <property type="entry name" value="Ribsml_uS5_D2-typ_fold_subgr"/>
</dbReference>
<feature type="active site" evidence="2">
    <location>
        <position position="713"/>
    </location>
</feature>
<keyword evidence="1 2" id="KW-0645">Protease</keyword>
<dbReference type="GO" id="GO:0004176">
    <property type="term" value="F:ATP-dependent peptidase activity"/>
    <property type="evidence" value="ECO:0007669"/>
    <property type="project" value="UniProtKB-UniRule"/>
</dbReference>
<dbReference type="Pfam" id="PF13654">
    <property type="entry name" value="AAA_32"/>
    <property type="match status" value="1"/>
</dbReference>
<keyword evidence="2" id="KW-0378">Hydrolase</keyword>
<comment type="catalytic activity">
    <reaction evidence="2">
        <text>Hydrolysis of proteins in presence of ATP.</text>
        <dbReference type="EC" id="3.4.21.53"/>
    </reaction>
</comment>
<reference evidence="5" key="1">
    <citation type="submission" date="2018-05" db="EMBL/GenBank/DDBJ databases">
        <authorList>
            <person name="Hao L."/>
        </authorList>
    </citation>
    <scope>NUCLEOTIDE SEQUENCE [LARGE SCALE GENOMIC DNA]</scope>
</reference>
<dbReference type="PRINTS" id="PR00830">
    <property type="entry name" value="ENDOLAPTASE"/>
</dbReference>
<dbReference type="GO" id="GO:0006508">
    <property type="term" value="P:proteolysis"/>
    <property type="evidence" value="ECO:0007669"/>
    <property type="project" value="UniProtKB-KW"/>
</dbReference>
<dbReference type="KEGG" id="bana:BARAN1_0411"/>
<dbReference type="Proteomes" id="UP000249818">
    <property type="component" value="Chromosome BARAN1"/>
</dbReference>
<dbReference type="Pfam" id="PF05362">
    <property type="entry name" value="Lon_C"/>
    <property type="match status" value="1"/>
</dbReference>
<dbReference type="InterPro" id="IPR046844">
    <property type="entry name" value="Lon-like_helical"/>
</dbReference>
<dbReference type="GO" id="GO:0004252">
    <property type="term" value="F:serine-type endopeptidase activity"/>
    <property type="evidence" value="ECO:0007669"/>
    <property type="project" value="UniProtKB-UniRule"/>
</dbReference>
<dbReference type="SUPFAM" id="SSF52540">
    <property type="entry name" value="P-loop containing nucleoside triphosphate hydrolases"/>
    <property type="match status" value="1"/>
</dbReference>
<dbReference type="Pfam" id="PF20437">
    <property type="entry name" value="LonC_helical"/>
    <property type="match status" value="1"/>
</dbReference>
<gene>
    <name evidence="4" type="ORF">BARAN1_0411</name>
</gene>
<dbReference type="InterPro" id="IPR027065">
    <property type="entry name" value="Lon_Prtase"/>
</dbReference>
<feature type="domain" description="Lon proteolytic" evidence="3">
    <location>
        <begin position="580"/>
        <end position="775"/>
    </location>
</feature>
<dbReference type="InterPro" id="IPR020568">
    <property type="entry name" value="Ribosomal_Su5_D2-typ_SF"/>
</dbReference>
<dbReference type="Gene3D" id="3.30.230.10">
    <property type="match status" value="1"/>
</dbReference>
<evidence type="ECO:0000256" key="2">
    <source>
        <dbReference type="PROSITE-ProRule" id="PRU01122"/>
    </source>
</evidence>
<keyword evidence="5" id="KW-1185">Reference proteome</keyword>
<evidence type="ECO:0000259" key="3">
    <source>
        <dbReference type="PROSITE" id="PS51786"/>
    </source>
</evidence>
<accession>A0A2X3KY33</accession>
<organism evidence="4 5">
    <name type="scientific">Candidatus Bipolaricaulis anaerobius</name>
    <dbReference type="NCBI Taxonomy" id="2026885"/>
    <lineage>
        <taxon>Bacteria</taxon>
        <taxon>Candidatus Bipolaricaulota</taxon>
        <taxon>Candidatus Bipolaricaulia</taxon>
        <taxon>Candidatus Bipolaricaulales</taxon>
        <taxon>Candidatus Bipolaricaulaceae</taxon>
        <taxon>Candidatus Bipolaricaulis</taxon>
    </lineage>
</organism>
<feature type="active site" evidence="2">
    <location>
        <position position="670"/>
    </location>
</feature>
<name>A0A2X3KY33_9BACT</name>
<dbReference type="InterPro" id="IPR008269">
    <property type="entry name" value="Lon_proteolytic"/>
</dbReference>